<dbReference type="Pfam" id="PF03466">
    <property type="entry name" value="LysR_substrate"/>
    <property type="match status" value="1"/>
</dbReference>
<proteinExistence type="inferred from homology"/>
<dbReference type="FunFam" id="1.10.10.10:FF:000001">
    <property type="entry name" value="LysR family transcriptional regulator"/>
    <property type="match status" value="1"/>
</dbReference>
<reference evidence="8 9" key="1">
    <citation type="journal article" date="2019" name="Nat. Med.">
        <title>A library of human gut bacterial isolates paired with longitudinal multiomics data enables mechanistic microbiome research.</title>
        <authorList>
            <person name="Poyet M."/>
            <person name="Groussin M."/>
            <person name="Gibbons S.M."/>
            <person name="Avila-Pacheco J."/>
            <person name="Jiang X."/>
            <person name="Kearney S.M."/>
            <person name="Perrotta A.R."/>
            <person name="Berdy B."/>
            <person name="Zhao S."/>
            <person name="Lieberman T.D."/>
            <person name="Swanson P.K."/>
            <person name="Smith M."/>
            <person name="Roesemann S."/>
            <person name="Alexander J.E."/>
            <person name="Rich S.A."/>
            <person name="Livny J."/>
            <person name="Vlamakis H."/>
            <person name="Clish C."/>
            <person name="Bullock K."/>
            <person name="Deik A."/>
            <person name="Scott J."/>
            <person name="Pierce K.A."/>
            <person name="Xavier R.J."/>
            <person name="Alm E.J."/>
        </authorList>
    </citation>
    <scope>NUCLEOTIDE SEQUENCE [LARGE SCALE GENOMIC DNA]</scope>
    <source>
        <strain evidence="6 8">BIOML-A4</strain>
        <strain evidence="7 9">BIOML-A5</strain>
    </source>
</reference>
<accession>A0A6N7S9J4</accession>
<dbReference type="InterPro" id="IPR036390">
    <property type="entry name" value="WH_DNA-bd_sf"/>
</dbReference>
<dbReference type="EMBL" id="WKPJ01000029">
    <property type="protein sequence ID" value="MSA90553.1"/>
    <property type="molecule type" value="Genomic_DNA"/>
</dbReference>
<dbReference type="Proteomes" id="UP000433575">
    <property type="component" value="Unassembled WGS sequence"/>
</dbReference>
<evidence type="ECO:0000256" key="2">
    <source>
        <dbReference type="ARBA" id="ARBA00023015"/>
    </source>
</evidence>
<keyword evidence="9" id="KW-1185">Reference proteome</keyword>
<feature type="domain" description="HTH lysR-type" evidence="5">
    <location>
        <begin position="1"/>
        <end position="58"/>
    </location>
</feature>
<sequence length="316" mass="35919">MTLRHMRIFVEVCRTMNITRAAENLYLSQPAVSLAISELEDYYGIALFDRIGRRIYITEAGKNFLSYAQHITSTFDEMETGIKNWDYFGTLRVGASISLGIRLLPQIVKAFSQSFPGIKIPVIVNSSETIEAKILNNEIDIALCEGLIHSPDIITEPFYEDRLVVLCSAHHPLAKKDRLTLEDIVREPLLMRELGSGTREIFENFMTAHQIQVEPLWQSSSTRAIVSAVEANIGISVLPYELVKDDILQGEVQLLQIPDMAFRRTCHLVYHRSKYLTRSAQAFLKQCHLSAGLLSQQRQQELQAAEQERRRRAAGQ</sequence>
<evidence type="ECO:0000313" key="7">
    <source>
        <dbReference type="EMBL" id="MSC34283.1"/>
    </source>
</evidence>
<dbReference type="GO" id="GO:0003700">
    <property type="term" value="F:DNA-binding transcription factor activity"/>
    <property type="evidence" value="ECO:0007669"/>
    <property type="project" value="InterPro"/>
</dbReference>
<dbReference type="EMBL" id="WKPI01000031">
    <property type="protein sequence ID" value="MSC34283.1"/>
    <property type="molecule type" value="Genomic_DNA"/>
</dbReference>
<protein>
    <submittedName>
        <fullName evidence="6">LysR family transcriptional regulator</fullName>
    </submittedName>
</protein>
<dbReference type="InterPro" id="IPR005119">
    <property type="entry name" value="LysR_subst-bd"/>
</dbReference>
<dbReference type="OrthoDB" id="9785745at2"/>
<dbReference type="PRINTS" id="PR00039">
    <property type="entry name" value="HTHLYSR"/>
</dbReference>
<evidence type="ECO:0000313" key="6">
    <source>
        <dbReference type="EMBL" id="MSA90553.1"/>
    </source>
</evidence>
<comment type="caution">
    <text evidence="6">The sequence shown here is derived from an EMBL/GenBank/DDBJ whole genome shotgun (WGS) entry which is preliminary data.</text>
</comment>
<organism evidence="6 8">
    <name type="scientific">Holdemania massiliensis</name>
    <dbReference type="NCBI Taxonomy" id="1468449"/>
    <lineage>
        <taxon>Bacteria</taxon>
        <taxon>Bacillati</taxon>
        <taxon>Bacillota</taxon>
        <taxon>Erysipelotrichia</taxon>
        <taxon>Erysipelotrichales</taxon>
        <taxon>Erysipelotrichaceae</taxon>
        <taxon>Holdemania</taxon>
    </lineage>
</organism>
<evidence type="ECO:0000256" key="3">
    <source>
        <dbReference type="ARBA" id="ARBA00023125"/>
    </source>
</evidence>
<evidence type="ECO:0000256" key="4">
    <source>
        <dbReference type="ARBA" id="ARBA00023163"/>
    </source>
</evidence>
<gene>
    <name evidence="7" type="ORF">GKD88_14240</name>
    <name evidence="6" type="ORF">GKE08_14570</name>
</gene>
<dbReference type="InterPro" id="IPR036388">
    <property type="entry name" value="WH-like_DNA-bd_sf"/>
</dbReference>
<comment type="similarity">
    <text evidence="1">Belongs to the LysR transcriptional regulatory family.</text>
</comment>
<evidence type="ECO:0000256" key="1">
    <source>
        <dbReference type="ARBA" id="ARBA00009437"/>
    </source>
</evidence>
<dbReference type="AlphaFoldDB" id="A0A6N7S9J4"/>
<evidence type="ECO:0000313" key="9">
    <source>
        <dbReference type="Proteomes" id="UP000480929"/>
    </source>
</evidence>
<dbReference type="CDD" id="cd08420">
    <property type="entry name" value="PBP2_CysL_like"/>
    <property type="match status" value="1"/>
</dbReference>
<dbReference type="InterPro" id="IPR000847">
    <property type="entry name" value="LysR_HTH_N"/>
</dbReference>
<evidence type="ECO:0000259" key="5">
    <source>
        <dbReference type="PROSITE" id="PS50931"/>
    </source>
</evidence>
<dbReference type="PANTHER" id="PTHR30126:SF39">
    <property type="entry name" value="HTH-TYPE TRANSCRIPTIONAL REGULATOR CYSL"/>
    <property type="match status" value="1"/>
</dbReference>
<dbReference type="SUPFAM" id="SSF46785">
    <property type="entry name" value="Winged helix' DNA-binding domain"/>
    <property type="match status" value="1"/>
</dbReference>
<dbReference type="Proteomes" id="UP000480929">
    <property type="component" value="Unassembled WGS sequence"/>
</dbReference>
<name>A0A6N7S9J4_9FIRM</name>
<dbReference type="Gene3D" id="3.40.190.290">
    <property type="match status" value="1"/>
</dbReference>
<dbReference type="Pfam" id="PF00126">
    <property type="entry name" value="HTH_1"/>
    <property type="match status" value="1"/>
</dbReference>
<dbReference type="RefSeq" id="WP_154239865.1">
    <property type="nucleotide sequence ID" value="NZ_WKPI01000031.1"/>
</dbReference>
<dbReference type="PROSITE" id="PS50931">
    <property type="entry name" value="HTH_LYSR"/>
    <property type="match status" value="1"/>
</dbReference>
<dbReference type="GO" id="GO:0000976">
    <property type="term" value="F:transcription cis-regulatory region binding"/>
    <property type="evidence" value="ECO:0007669"/>
    <property type="project" value="TreeGrafter"/>
</dbReference>
<keyword evidence="4" id="KW-0804">Transcription</keyword>
<keyword evidence="2" id="KW-0805">Transcription regulation</keyword>
<dbReference type="Gene3D" id="1.10.10.10">
    <property type="entry name" value="Winged helix-like DNA-binding domain superfamily/Winged helix DNA-binding domain"/>
    <property type="match status" value="1"/>
</dbReference>
<evidence type="ECO:0000313" key="8">
    <source>
        <dbReference type="Proteomes" id="UP000433575"/>
    </source>
</evidence>
<keyword evidence="3" id="KW-0238">DNA-binding</keyword>
<dbReference type="SUPFAM" id="SSF53850">
    <property type="entry name" value="Periplasmic binding protein-like II"/>
    <property type="match status" value="1"/>
</dbReference>
<dbReference type="PANTHER" id="PTHR30126">
    <property type="entry name" value="HTH-TYPE TRANSCRIPTIONAL REGULATOR"/>
    <property type="match status" value="1"/>
</dbReference>